<proteinExistence type="predicted"/>
<gene>
    <name evidence="1" type="ORF">METZ01_LOCUS213465</name>
</gene>
<evidence type="ECO:0000313" key="1">
    <source>
        <dbReference type="EMBL" id="SVB60611.1"/>
    </source>
</evidence>
<protein>
    <recommendedName>
        <fullName evidence="2">3-hydroxyacyl-CoA dehydrogenase C-terminal domain-containing protein</fullName>
    </recommendedName>
</protein>
<evidence type="ECO:0008006" key="2">
    <source>
        <dbReference type="Google" id="ProtNLM"/>
    </source>
</evidence>
<reference evidence="1" key="1">
    <citation type="submission" date="2018-05" db="EMBL/GenBank/DDBJ databases">
        <authorList>
            <person name="Lanie J.A."/>
            <person name="Ng W.-L."/>
            <person name="Kazmierczak K.M."/>
            <person name="Andrzejewski T.M."/>
            <person name="Davidsen T.M."/>
            <person name="Wayne K.J."/>
            <person name="Tettelin H."/>
            <person name="Glass J.I."/>
            <person name="Rusch D."/>
            <person name="Podicherti R."/>
            <person name="Tsui H.-C.T."/>
            <person name="Winkler M.E."/>
        </authorList>
    </citation>
    <scope>NUCLEOTIDE SEQUENCE</scope>
</reference>
<sequence length="43" mass="5055">PIETVSDEKILEMEREGILRLMRTEGTMDRVEHMLTTGRPLRN</sequence>
<accession>A0A382FF52</accession>
<name>A0A382FF52_9ZZZZ</name>
<dbReference type="EMBL" id="UINC01049172">
    <property type="protein sequence ID" value="SVB60611.1"/>
    <property type="molecule type" value="Genomic_DNA"/>
</dbReference>
<dbReference type="AlphaFoldDB" id="A0A382FF52"/>
<organism evidence="1">
    <name type="scientific">marine metagenome</name>
    <dbReference type="NCBI Taxonomy" id="408172"/>
    <lineage>
        <taxon>unclassified sequences</taxon>
        <taxon>metagenomes</taxon>
        <taxon>ecological metagenomes</taxon>
    </lineage>
</organism>
<feature type="non-terminal residue" evidence="1">
    <location>
        <position position="1"/>
    </location>
</feature>